<proteinExistence type="predicted"/>
<reference evidence="2" key="1">
    <citation type="journal article" date="2023" name="G3 (Bethesda)">
        <title>A reference genome for the long-term kleptoplast-retaining sea slug Elysia crispata morphotype clarki.</title>
        <authorList>
            <person name="Eastman K.E."/>
            <person name="Pendleton A.L."/>
            <person name="Shaikh M.A."/>
            <person name="Suttiyut T."/>
            <person name="Ogas R."/>
            <person name="Tomko P."/>
            <person name="Gavelis G."/>
            <person name="Widhalm J.R."/>
            <person name="Wisecaver J.H."/>
        </authorList>
    </citation>
    <scope>NUCLEOTIDE SEQUENCE</scope>
    <source>
        <strain evidence="2">ECLA1</strain>
    </source>
</reference>
<gene>
    <name evidence="2" type="ORF">RRG08_064094</name>
</gene>
<evidence type="ECO:0000256" key="1">
    <source>
        <dbReference type="SAM" id="MobiDB-lite"/>
    </source>
</evidence>
<dbReference type="Proteomes" id="UP001283361">
    <property type="component" value="Unassembled WGS sequence"/>
</dbReference>
<dbReference type="AlphaFoldDB" id="A0AAE1DK29"/>
<feature type="region of interest" description="Disordered" evidence="1">
    <location>
        <begin position="1"/>
        <end position="36"/>
    </location>
</feature>
<name>A0AAE1DK29_9GAST</name>
<evidence type="ECO:0000313" key="2">
    <source>
        <dbReference type="EMBL" id="KAK3773387.1"/>
    </source>
</evidence>
<protein>
    <submittedName>
        <fullName evidence="2">Uncharacterized protein</fullName>
    </submittedName>
</protein>
<accession>A0AAE1DK29</accession>
<sequence length="199" mass="21510">MQASLNQQVLEPQALDHLSEVTLSEQTGDPGVTKPARLEPQALDHLSEAILSQTENQASLNQPSTRTSQFGSSHPTHTFTHTHPAVTKPTGTHKGLDHLSEATHSQTEIQASLNQPEATLSQTEIQASLNQPAPVLEPQGVWIISDANKTKNWTSLNQRVLGAKTENQSVTKPNRVLEPQGVDHLSEATLSQTENSGVT</sequence>
<evidence type="ECO:0000313" key="3">
    <source>
        <dbReference type="Proteomes" id="UP001283361"/>
    </source>
</evidence>
<dbReference type="EMBL" id="JAWDGP010003543">
    <property type="protein sequence ID" value="KAK3773387.1"/>
    <property type="molecule type" value="Genomic_DNA"/>
</dbReference>
<feature type="compositionally biased region" description="Polar residues" evidence="1">
    <location>
        <begin position="1"/>
        <end position="10"/>
    </location>
</feature>
<feature type="region of interest" description="Disordered" evidence="1">
    <location>
        <begin position="55"/>
        <end position="92"/>
    </location>
</feature>
<keyword evidence="3" id="KW-1185">Reference proteome</keyword>
<comment type="caution">
    <text evidence="2">The sequence shown here is derived from an EMBL/GenBank/DDBJ whole genome shotgun (WGS) entry which is preliminary data.</text>
</comment>
<organism evidence="2 3">
    <name type="scientific">Elysia crispata</name>
    <name type="common">lettuce slug</name>
    <dbReference type="NCBI Taxonomy" id="231223"/>
    <lineage>
        <taxon>Eukaryota</taxon>
        <taxon>Metazoa</taxon>
        <taxon>Spiralia</taxon>
        <taxon>Lophotrochozoa</taxon>
        <taxon>Mollusca</taxon>
        <taxon>Gastropoda</taxon>
        <taxon>Heterobranchia</taxon>
        <taxon>Euthyneura</taxon>
        <taxon>Panpulmonata</taxon>
        <taxon>Sacoglossa</taxon>
        <taxon>Placobranchoidea</taxon>
        <taxon>Plakobranchidae</taxon>
        <taxon>Elysia</taxon>
    </lineage>
</organism>
<feature type="compositionally biased region" description="Polar residues" evidence="1">
    <location>
        <begin position="55"/>
        <end position="73"/>
    </location>
</feature>
<feature type="compositionally biased region" description="Low complexity" evidence="1">
    <location>
        <begin position="74"/>
        <end position="84"/>
    </location>
</feature>